<evidence type="ECO:0000313" key="3">
    <source>
        <dbReference type="EMBL" id="KHN68654.1"/>
    </source>
</evidence>
<accession>A0A0B2UHE9</accession>
<dbReference type="PANTHER" id="PTHR37089">
    <property type="entry name" value="PROTEIN U-RELATED"/>
    <property type="match status" value="1"/>
</dbReference>
<feature type="chain" id="PRO_5002095572" evidence="1">
    <location>
        <begin position="24"/>
        <end position="176"/>
    </location>
</feature>
<dbReference type="AlphaFoldDB" id="A0A0B2UHE9"/>
<dbReference type="EMBL" id="JHQK01000001">
    <property type="protein sequence ID" value="KHN68654.1"/>
    <property type="molecule type" value="Genomic_DNA"/>
</dbReference>
<keyword evidence="3" id="KW-0167">Capsid protein</keyword>
<comment type="caution">
    <text evidence="3">The sequence shown here is derived from an EMBL/GenBank/DDBJ whole genome shotgun (WGS) entry which is preliminary data.</text>
</comment>
<organism evidence="3 4">
    <name type="scientific">Acinetobacter oleivorans</name>
    <dbReference type="NCBI Taxonomy" id="1148157"/>
    <lineage>
        <taxon>Bacteria</taxon>
        <taxon>Pseudomonadati</taxon>
        <taxon>Pseudomonadota</taxon>
        <taxon>Gammaproteobacteria</taxon>
        <taxon>Moraxellales</taxon>
        <taxon>Moraxellaceae</taxon>
        <taxon>Acinetobacter</taxon>
    </lineage>
</organism>
<dbReference type="SMART" id="SM00972">
    <property type="entry name" value="SCPU"/>
    <property type="match status" value="1"/>
</dbReference>
<dbReference type="InterPro" id="IPR007893">
    <property type="entry name" value="Spore_coat_U/FanG"/>
</dbReference>
<feature type="signal peptide" evidence="1">
    <location>
        <begin position="1"/>
        <end position="23"/>
    </location>
</feature>
<gene>
    <name evidence="3" type="ORF">DH17_00065</name>
</gene>
<proteinExistence type="predicted"/>
<dbReference type="InterPro" id="IPR053167">
    <property type="entry name" value="Spore_coat_component"/>
</dbReference>
<name>A0A0B2UHE9_9GAMM</name>
<feature type="domain" description="Spore coat protein U/FanG" evidence="2">
    <location>
        <begin position="26"/>
        <end position="173"/>
    </location>
</feature>
<evidence type="ECO:0000259" key="2">
    <source>
        <dbReference type="Pfam" id="PF05229"/>
    </source>
</evidence>
<keyword evidence="3" id="KW-0946">Virion</keyword>
<reference evidence="3 4" key="1">
    <citation type="submission" date="2014-03" db="EMBL/GenBank/DDBJ databases">
        <title>Genome sequence of the diesel-degrader and plant-growth promoter Acinetobacter oleivorans PF-1 isolated from the roots of poplar tree.</title>
        <authorList>
            <person name="Gkorezis P."/>
            <person name="van Hamme J."/>
            <person name="Rineau F."/>
            <person name="Vangronsveld J."/>
            <person name="Francetti A."/>
        </authorList>
    </citation>
    <scope>NUCLEOTIDE SEQUENCE [LARGE SCALE GENOMIC DNA]</scope>
    <source>
        <strain evidence="3 4">PF1</strain>
    </source>
</reference>
<dbReference type="Pfam" id="PF05229">
    <property type="entry name" value="SCPU"/>
    <property type="match status" value="1"/>
</dbReference>
<sequence length="176" mass="17817">MKKSLICLPVIAMGLMSITAANAATATGTLTVKATITNSCVLNTSATGTTANAVLDFGTLSSLASNVDADTTTTGGTAIKVLCNNTVPWTLAFDAGKNAQTTQRRMIGGATSNEFIPYNLFSDTNRATAIGISTTAYSGTGTGAPQAVNVYGRIPAGSTLPSAGSYVDTVTVTVTY</sequence>
<evidence type="ECO:0000256" key="1">
    <source>
        <dbReference type="SAM" id="SignalP"/>
    </source>
</evidence>
<evidence type="ECO:0000313" key="4">
    <source>
        <dbReference type="Proteomes" id="UP000031012"/>
    </source>
</evidence>
<dbReference type="Proteomes" id="UP000031012">
    <property type="component" value="Unassembled WGS sequence"/>
</dbReference>
<protein>
    <submittedName>
        <fullName evidence="3">Spore coat protein SpoU</fullName>
    </submittedName>
</protein>
<keyword evidence="1" id="KW-0732">Signal</keyword>